<proteinExistence type="predicted"/>
<evidence type="ECO:0000313" key="2">
    <source>
        <dbReference type="Proteomes" id="UP000280698"/>
    </source>
</evidence>
<accession>A0ABX9WAA3</accession>
<gene>
    <name evidence="1" type="ORF">EFE23_23265</name>
</gene>
<evidence type="ECO:0000313" key="1">
    <source>
        <dbReference type="EMBL" id="RNL91741.1"/>
    </source>
</evidence>
<protein>
    <submittedName>
        <fullName evidence="1">Uncharacterized protein</fullName>
    </submittedName>
</protein>
<comment type="caution">
    <text evidence="1">The sequence shown here is derived from an EMBL/GenBank/DDBJ whole genome shotgun (WGS) entry which is preliminary data.</text>
</comment>
<dbReference type="EMBL" id="RJLN01000090">
    <property type="protein sequence ID" value="RNL91741.1"/>
    <property type="molecule type" value="Genomic_DNA"/>
</dbReference>
<organism evidence="1 2">
    <name type="scientific">Micromonospora solifontis</name>
    <dbReference type="NCBI Taxonomy" id="2487138"/>
    <lineage>
        <taxon>Bacteria</taxon>
        <taxon>Bacillati</taxon>
        <taxon>Actinomycetota</taxon>
        <taxon>Actinomycetes</taxon>
        <taxon>Micromonosporales</taxon>
        <taxon>Micromonosporaceae</taxon>
        <taxon>Micromonospora</taxon>
    </lineage>
</organism>
<reference evidence="1 2" key="1">
    <citation type="submission" date="2018-11" db="EMBL/GenBank/DDBJ databases">
        <title>Micromonospora sp. PPF5-17, a new actinomycetes isolated from a hot spring soil.</title>
        <authorList>
            <person name="Thawai C."/>
        </authorList>
    </citation>
    <scope>NUCLEOTIDE SEQUENCE [LARGE SCALE GENOMIC DNA]</scope>
    <source>
        <strain evidence="1 2">PPF5-17</strain>
    </source>
</reference>
<sequence length="110" mass="12068">MTVQRSGGLAGVTQEIVVESDGRWRYRVSRGRDAGTAKTGRLNAAQLKRLHLLLGDPSFGSAFYPRSCADGFHYSLRTGQRRVEWDDCGRGNPAEVVRAIVALLTDVTAF</sequence>
<keyword evidence="2" id="KW-1185">Reference proteome</keyword>
<dbReference type="Proteomes" id="UP000280698">
    <property type="component" value="Unassembled WGS sequence"/>
</dbReference>
<dbReference type="RefSeq" id="WP_123243060.1">
    <property type="nucleotide sequence ID" value="NZ_JAAHBY010000090.1"/>
</dbReference>
<name>A0ABX9WAA3_9ACTN</name>